<feature type="signal peptide" evidence="1">
    <location>
        <begin position="1"/>
        <end position="25"/>
    </location>
</feature>
<feature type="domain" description="PepSY" evidence="2">
    <location>
        <begin position="11"/>
        <end position="92"/>
    </location>
</feature>
<evidence type="ECO:0000259" key="2">
    <source>
        <dbReference type="Pfam" id="PF13670"/>
    </source>
</evidence>
<comment type="caution">
    <text evidence="3">The sequence shown here is derived from an EMBL/GenBank/DDBJ whole genome shotgun (WGS) entry which is preliminary data.</text>
</comment>
<keyword evidence="1" id="KW-0732">Signal</keyword>
<evidence type="ECO:0000256" key="1">
    <source>
        <dbReference type="SAM" id="SignalP"/>
    </source>
</evidence>
<proteinExistence type="predicted"/>
<gene>
    <name evidence="3" type="ORF">GIW81_01060</name>
</gene>
<dbReference type="RefSeq" id="WP_154737508.1">
    <property type="nucleotide sequence ID" value="NZ_WMBQ01000001.1"/>
</dbReference>
<dbReference type="Pfam" id="PF13670">
    <property type="entry name" value="PepSY_2"/>
    <property type="match status" value="1"/>
</dbReference>
<accession>A0A6I3KED9</accession>
<sequence length="95" mass="10317">MKFEGLLKSVLVTLAATAVSGAALAHGFDDCTKEAKEKWKPQAEAEAAATAAGYTVTKSKVEGSCYEVYAKDKDGKKFELFYNPVDLQLVKKHDD</sequence>
<evidence type="ECO:0000313" key="4">
    <source>
        <dbReference type="Proteomes" id="UP000440694"/>
    </source>
</evidence>
<dbReference type="AlphaFoldDB" id="A0A6I3KED9"/>
<name>A0A6I3KED9_9HYPH</name>
<organism evidence="3 4">
    <name type="scientific">Hyphomicrobium album</name>
    <dbReference type="NCBI Taxonomy" id="2665159"/>
    <lineage>
        <taxon>Bacteria</taxon>
        <taxon>Pseudomonadati</taxon>
        <taxon>Pseudomonadota</taxon>
        <taxon>Alphaproteobacteria</taxon>
        <taxon>Hyphomicrobiales</taxon>
        <taxon>Hyphomicrobiaceae</taxon>
        <taxon>Hyphomicrobium</taxon>
    </lineage>
</organism>
<feature type="chain" id="PRO_5026226653" evidence="1">
    <location>
        <begin position="26"/>
        <end position="95"/>
    </location>
</feature>
<reference evidence="3 4" key="1">
    <citation type="submission" date="2019-11" db="EMBL/GenBank/DDBJ databases">
        <title>Identification of a novel strain.</title>
        <authorList>
            <person name="Xu Q."/>
            <person name="Wang G."/>
        </authorList>
    </citation>
    <scope>NUCLEOTIDE SEQUENCE [LARGE SCALE GENOMIC DNA]</scope>
    <source>
        <strain evidence="4">xq</strain>
    </source>
</reference>
<protein>
    <submittedName>
        <fullName evidence="3">PepSY domain-containing protein</fullName>
    </submittedName>
</protein>
<dbReference type="InterPro" id="IPR025711">
    <property type="entry name" value="PepSY"/>
</dbReference>
<dbReference type="Proteomes" id="UP000440694">
    <property type="component" value="Unassembled WGS sequence"/>
</dbReference>
<dbReference type="EMBL" id="WMBQ01000001">
    <property type="protein sequence ID" value="MTD92918.1"/>
    <property type="molecule type" value="Genomic_DNA"/>
</dbReference>
<evidence type="ECO:0000313" key="3">
    <source>
        <dbReference type="EMBL" id="MTD92918.1"/>
    </source>
</evidence>
<keyword evidence="4" id="KW-1185">Reference proteome</keyword>